<feature type="compositionally biased region" description="Polar residues" evidence="1">
    <location>
        <begin position="1053"/>
        <end position="1062"/>
    </location>
</feature>
<dbReference type="EMBL" id="FMWP01000107">
    <property type="protein sequence ID" value="SCZ99966.1"/>
    <property type="molecule type" value="Genomic_DNA"/>
</dbReference>
<dbReference type="InterPro" id="IPR045153">
    <property type="entry name" value="Est1/Ebs1-like"/>
</dbReference>
<feature type="compositionally biased region" description="Basic and acidic residues" evidence="1">
    <location>
        <begin position="344"/>
        <end position="354"/>
    </location>
</feature>
<feature type="region of interest" description="Disordered" evidence="1">
    <location>
        <begin position="98"/>
        <end position="152"/>
    </location>
</feature>
<feature type="region of interest" description="Disordered" evidence="1">
    <location>
        <begin position="1384"/>
        <end position="1405"/>
    </location>
</feature>
<dbReference type="Pfam" id="PF13638">
    <property type="entry name" value="PIN_4"/>
    <property type="match status" value="1"/>
</dbReference>
<feature type="region of interest" description="Disordered" evidence="1">
    <location>
        <begin position="1312"/>
        <end position="1361"/>
    </location>
</feature>
<feature type="compositionally biased region" description="Basic residues" evidence="1">
    <location>
        <begin position="319"/>
        <end position="329"/>
    </location>
</feature>
<dbReference type="Proteomes" id="UP000249723">
    <property type="component" value="Unassembled WGS sequence"/>
</dbReference>
<feature type="compositionally biased region" description="Basic and acidic residues" evidence="1">
    <location>
        <begin position="456"/>
        <end position="473"/>
    </location>
</feature>
<evidence type="ECO:0000259" key="3">
    <source>
        <dbReference type="Pfam" id="PF13638"/>
    </source>
</evidence>
<dbReference type="CDD" id="cd09880">
    <property type="entry name" value="PIN_Smg5-6-like"/>
    <property type="match status" value="1"/>
</dbReference>
<dbReference type="Gene3D" id="3.40.50.1010">
    <property type="entry name" value="5'-nuclease"/>
    <property type="match status" value="1"/>
</dbReference>
<dbReference type="GO" id="GO:0070034">
    <property type="term" value="F:telomerase RNA binding"/>
    <property type="evidence" value="ECO:0007669"/>
    <property type="project" value="TreeGrafter"/>
</dbReference>
<dbReference type="GO" id="GO:0042162">
    <property type="term" value="F:telomeric DNA binding"/>
    <property type="evidence" value="ECO:0007669"/>
    <property type="project" value="TreeGrafter"/>
</dbReference>
<dbReference type="GO" id="GO:0000184">
    <property type="term" value="P:nuclear-transcribed mRNA catabolic process, nonsense-mediated decay"/>
    <property type="evidence" value="ECO:0007669"/>
    <property type="project" value="TreeGrafter"/>
</dbReference>
<gene>
    <name evidence="4" type="ORF">BZ3500_MVSOF-1268-A1-R1_CHR9G10361</name>
</gene>
<evidence type="ECO:0000313" key="4">
    <source>
        <dbReference type="EMBL" id="SCZ99966.1"/>
    </source>
</evidence>
<feature type="compositionally biased region" description="Low complexity" evidence="1">
    <location>
        <begin position="396"/>
        <end position="413"/>
    </location>
</feature>
<dbReference type="PANTHER" id="PTHR15696">
    <property type="entry name" value="SMG-7 SUPPRESSOR WITH MORPHOLOGICAL EFFECT ON GENITALIA PROTEIN 7"/>
    <property type="match status" value="1"/>
</dbReference>
<feature type="compositionally biased region" description="Polar residues" evidence="1">
    <location>
        <begin position="41"/>
        <end position="74"/>
    </location>
</feature>
<feature type="domain" description="PIN" evidence="3">
    <location>
        <begin position="1473"/>
        <end position="1612"/>
    </location>
</feature>
<feature type="domain" description="DNA/RNA-binding" evidence="2">
    <location>
        <begin position="847"/>
        <end position="950"/>
    </location>
</feature>
<dbReference type="GO" id="GO:0005697">
    <property type="term" value="C:telomerase holoenzyme complex"/>
    <property type="evidence" value="ECO:0007669"/>
    <property type="project" value="TreeGrafter"/>
</dbReference>
<feature type="compositionally biased region" description="Basic and acidic residues" evidence="1">
    <location>
        <begin position="1312"/>
        <end position="1322"/>
    </location>
</feature>
<feature type="compositionally biased region" description="Low complexity" evidence="1">
    <location>
        <begin position="206"/>
        <end position="215"/>
    </location>
</feature>
<dbReference type="SUPFAM" id="SSF48452">
    <property type="entry name" value="TPR-like"/>
    <property type="match status" value="1"/>
</dbReference>
<feature type="region of interest" description="Disordered" evidence="1">
    <location>
        <begin position="193"/>
        <end position="599"/>
    </location>
</feature>
<evidence type="ECO:0000313" key="5">
    <source>
        <dbReference type="Proteomes" id="UP000249723"/>
    </source>
</evidence>
<dbReference type="OrthoDB" id="2017974at2759"/>
<feature type="compositionally biased region" description="Basic and acidic residues" evidence="1">
    <location>
        <begin position="419"/>
        <end position="440"/>
    </location>
</feature>
<dbReference type="STRING" id="289078.A0A2X0M4Z7"/>
<feature type="compositionally biased region" description="Gly residues" evidence="1">
    <location>
        <begin position="532"/>
        <end position="541"/>
    </location>
</feature>
<feature type="compositionally biased region" description="Basic residues" evidence="1">
    <location>
        <begin position="242"/>
        <end position="255"/>
    </location>
</feature>
<sequence>MANVSANAVGGLSVNAVPFECATQAAAAAAAAPPPPPGPLRSNQPTQHPHSNEYGQPSMTQYAVDLTPTSSSQAGGTGPRRRAAKAVVAVADHWLRGGGAAGATHRNHNQHQAQRDEHSAFSSSRPKPTVDRNMKGSPRNVNSNGSNGLPSLAGAAVSRRTALASPNASVGTGASFSAQSLLLRPHSSTASLGSFEMPASPSTTMSSLHSYSNNPSLPPPPLGAAFHRHSAGAKFAQPGSQHPHHIPHHHHHQQFHHLPSSSSSNLNHSSLHPSAAYTHPHHHPNPHSERQSRPVGSHVSLPVLPTASSCSAPAPGPSHRSKRDHHNQHHPSQPQPQPHHHHEPKYDADFDRGTPSRGPTSSAARNLFNPDAPNEPVPSSSTTSNTARRRGDDRIASTTSLGTAASTTSASASRKQRSKRDVVDPLDLGRRVMGESKDSIESEDSVTSGARSASRASKEGGRPRRSRRDDVRGSGKRRGGGDDGDLLNPVGSTSSLGTIPATPTSNAPGTGSSRQLFDPRRDDPVKFAQGAGAAGGGGGGPSASSRKNAVRATDSRSLVSVASSTASQTNADQTANETAAASASAPEEAPAPPAAPSENPIVAQLKRAYREIVELETKMQDENKAALAAMQREDEASPHHQPGVRIKGQGRKFDDEYWVKLASGHKQLADAHYSFLQMALDPHLPASLHSLPQKYNIPTRLWQTAFHQLLERMRHAVLASPPSSSNTPSSNTEANVMEHLVEFIQYAYGYYSQLFEDPTVSAFRSAWIEQLGDLARYRMAVAGLASRVSAAAAQSSANTNGTSLTLPASPKFDSSDARPIEVASIGVPALNDWDLEEQETWRVMARDWYGQGIAEAPGTGRLHHHLALLSKGDEMRGLYHYAKSLTATHPYVSARESILPLFEEEHQARRTQSDVRKAELFVHIHGMLFTKISLDDFDETLGRLLEKIREESVVIRMADGDWSALGSDASAPFGDVEWFMIGVINISALLQYGAEDGVLNKAMSKEAQPHPGNSRAAAAAAAAKAKMPQAIMINTTSTKRSEAKDPPEEDETTLQISQSSPEEATNVVKQLHAAADDDAPLVFRLAQRLTFSLLEHALRHPTRMVGDSAVVNPYIILILTFLGQVSQFPVALRHLERAVPWTKLVEFFNHIPSTYDVRPDAPIKLTGGPLPEDWCIRGQDWTGKHLFSRGFWKARTVVAGGRRDEFAPPPPIEGLVGNVTGATVESEMEALSFDLSAMDQFVDEDVERDGPPATASAHLTSMRWRRTATVAGWLARNVAGLDVDAYAAAVGAPRFIVAGALDSKLRRWAKEEKEAEEAERQSRLAAKQRAGETEDDDDMDGDSSDDEEVEDDENDSPTVRELKARRRHLKAVIRQARLATRGPAPTSIRRLGGATSNKKRKAKSNGSMRTLLKVLPGYTVLVFDTNILLSSMKLFRDLVEAEVWTIVVPLAGELLPIIFALSDAISAHSHAHATVITELDGLRRNESPLGVAASEAISYLEATIRTHGRFLKVLTSRGNYLSDLTIRAESINFASQDRPDGPGFSHDSARSMDDVILRAVSWQKEHFSNRIALLNPEKARAPITNDVSQVVLVTFDRNLRLKAKARGLDAADEDGMALMLEHG</sequence>
<feature type="compositionally biased region" description="Polar residues" evidence="1">
    <location>
        <begin position="555"/>
        <end position="573"/>
    </location>
</feature>
<dbReference type="Gene3D" id="1.25.40.10">
    <property type="entry name" value="Tetratricopeptide repeat domain"/>
    <property type="match status" value="1"/>
</dbReference>
<dbReference type="Pfam" id="PF10373">
    <property type="entry name" value="EST1_DNA_bind"/>
    <property type="match status" value="1"/>
</dbReference>
<protein>
    <submittedName>
        <fullName evidence="4">BZ3500_MvSof-1268-A1-R1_Chr9g10361 protein</fullName>
    </submittedName>
</protein>
<evidence type="ECO:0000259" key="2">
    <source>
        <dbReference type="Pfam" id="PF10373"/>
    </source>
</evidence>
<dbReference type="PANTHER" id="PTHR15696:SF0">
    <property type="entry name" value="TELOMERASE-BINDING PROTEIN EST1A"/>
    <property type="match status" value="1"/>
</dbReference>
<feature type="compositionally biased region" description="Acidic residues" evidence="1">
    <location>
        <begin position="1333"/>
        <end position="1355"/>
    </location>
</feature>
<feature type="compositionally biased region" description="Polar residues" evidence="1">
    <location>
        <begin position="490"/>
        <end position="515"/>
    </location>
</feature>
<name>A0A2X0M4Z7_9BASI</name>
<feature type="compositionally biased region" description="Low complexity" evidence="1">
    <location>
        <begin position="256"/>
        <end position="274"/>
    </location>
</feature>
<evidence type="ECO:0000256" key="1">
    <source>
        <dbReference type="SAM" id="MobiDB-lite"/>
    </source>
</evidence>
<organism evidence="4 5">
    <name type="scientific">Microbotryum saponariae</name>
    <dbReference type="NCBI Taxonomy" id="289078"/>
    <lineage>
        <taxon>Eukaryota</taxon>
        <taxon>Fungi</taxon>
        <taxon>Dikarya</taxon>
        <taxon>Basidiomycota</taxon>
        <taxon>Pucciniomycotina</taxon>
        <taxon>Microbotryomycetes</taxon>
        <taxon>Microbotryales</taxon>
        <taxon>Microbotryaceae</taxon>
        <taxon>Microbotryum</taxon>
    </lineage>
</organism>
<accession>A0A2X0M4Z7</accession>
<dbReference type="InterPro" id="IPR018834">
    <property type="entry name" value="DNA/RNA-bd_Est1-type"/>
</dbReference>
<feature type="compositionally biased region" description="Polar residues" evidence="1">
    <location>
        <begin position="139"/>
        <end position="149"/>
    </location>
</feature>
<keyword evidence="5" id="KW-1185">Reference proteome</keyword>
<proteinExistence type="predicted"/>
<feature type="region of interest" description="Disordered" evidence="1">
    <location>
        <begin position="1036"/>
        <end position="1062"/>
    </location>
</feature>
<dbReference type="InterPro" id="IPR011990">
    <property type="entry name" value="TPR-like_helical_dom_sf"/>
</dbReference>
<dbReference type="InterPro" id="IPR002716">
    <property type="entry name" value="PIN_dom"/>
</dbReference>
<feature type="compositionally biased region" description="Polar residues" evidence="1">
    <location>
        <begin position="445"/>
        <end position="455"/>
    </location>
</feature>
<feature type="region of interest" description="Disordered" evidence="1">
    <location>
        <begin position="25"/>
        <end position="85"/>
    </location>
</feature>
<reference evidence="5" key="1">
    <citation type="submission" date="2016-10" db="EMBL/GenBank/DDBJ databases">
        <authorList>
            <person name="Jeantristanb JTB J.-T."/>
            <person name="Ricardo R."/>
        </authorList>
    </citation>
    <scope>NUCLEOTIDE SEQUENCE [LARGE SCALE GENOMIC DNA]</scope>
</reference>
<feature type="compositionally biased region" description="Low complexity" evidence="1">
    <location>
        <begin position="574"/>
        <end position="588"/>
    </location>
</feature>